<evidence type="ECO:0000313" key="6">
    <source>
        <dbReference type="Proteomes" id="UP001332192"/>
    </source>
</evidence>
<dbReference type="Gene3D" id="1.10.8.60">
    <property type="match status" value="1"/>
</dbReference>
<dbReference type="Gene3D" id="1.10.3710.10">
    <property type="entry name" value="DNA polymerase III clamp loader subunits, C-terminal domain"/>
    <property type="match status" value="1"/>
</dbReference>
<dbReference type="Proteomes" id="UP001332192">
    <property type="component" value="Chromosome"/>
</dbReference>
<dbReference type="RefSeq" id="WP_324717574.1">
    <property type="nucleotide sequence ID" value="NZ_CP141615.1"/>
</dbReference>
<dbReference type="Pfam" id="PF05496">
    <property type="entry name" value="RuvB_N"/>
    <property type="match status" value="1"/>
</dbReference>
<sequence>MVGAANASGHEQPALFEERGAPAGGRVPLAARMRPRSLDELAGQDAVVGPGTPLRRAIEADRLFQSIILWGPPGSGKTSLAAIIAERTQAHFETLSAVLAGVADIRRVVAEARRRRASGGRTILFVDEIHRFNRAQQDALLPHVEDGTVTLIGATTENPFFEVVGPLVSRARVFQLRPLEPRHIRQILERALADRERGLGSLSLRAAPEALEYLARAAEGDARSALNALELAAEATVAARVTVIDLESARQAMQRRSPRYDRSGDEHYDTISAFIKSVRGSDVDAALFWLAKMVRSGEDPRFIMRRLLILAAEDVGLADPQAIVITSACAHALEWVGLPEAQYHLALATIYLALAPKSNSAGAYFSALEELERSGQHEVPDHLKDASRDSGALGHGKGYLYPHDFPGHWVQQAYLPAALQGRRFYRPSDQGAEAELHRRWVARRGGGGEEHPVPPEAK</sequence>
<dbReference type="InterPro" id="IPR008921">
    <property type="entry name" value="DNA_pol3_clamp-load_cplx_C"/>
</dbReference>
<name>A0ABZ1C091_9FIRM</name>
<dbReference type="SMART" id="SM00382">
    <property type="entry name" value="AAA"/>
    <property type="match status" value="1"/>
</dbReference>
<dbReference type="Pfam" id="PF12002">
    <property type="entry name" value="MgsA_C"/>
    <property type="match status" value="1"/>
</dbReference>
<accession>A0ABZ1C091</accession>
<feature type="domain" description="AAA+ ATPase" evidence="4">
    <location>
        <begin position="63"/>
        <end position="180"/>
    </location>
</feature>
<dbReference type="InterPro" id="IPR008824">
    <property type="entry name" value="RuvB-like_N"/>
</dbReference>
<dbReference type="Gene3D" id="3.40.50.300">
    <property type="entry name" value="P-loop containing nucleotide triphosphate hydrolases"/>
    <property type="match status" value="1"/>
</dbReference>
<keyword evidence="6" id="KW-1185">Reference proteome</keyword>
<protein>
    <submittedName>
        <fullName evidence="5">Replication-associated recombination protein A</fullName>
    </submittedName>
</protein>
<evidence type="ECO:0000259" key="4">
    <source>
        <dbReference type="SMART" id="SM00382"/>
    </source>
</evidence>
<gene>
    <name evidence="5" type="ORF">U7230_04660</name>
</gene>
<dbReference type="InterPro" id="IPR032423">
    <property type="entry name" value="AAA_assoc_2"/>
</dbReference>
<dbReference type="EMBL" id="CP141615">
    <property type="protein sequence ID" value="WRP18303.1"/>
    <property type="molecule type" value="Genomic_DNA"/>
</dbReference>
<keyword evidence="1" id="KW-0547">Nucleotide-binding</keyword>
<dbReference type="InterPro" id="IPR021886">
    <property type="entry name" value="MgsA_C"/>
</dbReference>
<dbReference type="Pfam" id="PF16193">
    <property type="entry name" value="AAA_assoc_2"/>
    <property type="match status" value="1"/>
</dbReference>
<dbReference type="InterPro" id="IPR003593">
    <property type="entry name" value="AAA+_ATPase"/>
</dbReference>
<organism evidence="5 6">
    <name type="scientific">Carboxydichorda subterranea</name>
    <dbReference type="NCBI Taxonomy" id="3109565"/>
    <lineage>
        <taxon>Bacteria</taxon>
        <taxon>Bacillati</taxon>
        <taxon>Bacillota</taxon>
        <taxon>Limnochordia</taxon>
        <taxon>Limnochordales</taxon>
        <taxon>Geochordaceae</taxon>
        <taxon>Carboxydichorda</taxon>
    </lineage>
</organism>
<dbReference type="CDD" id="cd18139">
    <property type="entry name" value="HLD_clamp_RarA"/>
    <property type="match status" value="1"/>
</dbReference>
<dbReference type="InterPro" id="IPR027417">
    <property type="entry name" value="P-loop_NTPase"/>
</dbReference>
<dbReference type="Gene3D" id="1.20.272.10">
    <property type="match status" value="1"/>
</dbReference>
<evidence type="ECO:0000256" key="2">
    <source>
        <dbReference type="ARBA" id="ARBA00022840"/>
    </source>
</evidence>
<dbReference type="PANTHER" id="PTHR13779">
    <property type="entry name" value="WERNER HELICASE-INTERACTING PROTEIN 1 FAMILY MEMBER"/>
    <property type="match status" value="1"/>
</dbReference>
<evidence type="ECO:0000313" key="5">
    <source>
        <dbReference type="EMBL" id="WRP18303.1"/>
    </source>
</evidence>
<proteinExistence type="predicted"/>
<feature type="region of interest" description="Disordered" evidence="3">
    <location>
        <begin position="1"/>
        <end position="21"/>
    </location>
</feature>
<dbReference type="SUPFAM" id="SSF52540">
    <property type="entry name" value="P-loop containing nucleoside triphosphate hydrolases"/>
    <property type="match status" value="1"/>
</dbReference>
<evidence type="ECO:0000256" key="3">
    <source>
        <dbReference type="SAM" id="MobiDB-lite"/>
    </source>
</evidence>
<dbReference type="InterPro" id="IPR051314">
    <property type="entry name" value="AAA_ATPase_RarA/MGS1/WRNIP1"/>
</dbReference>
<reference evidence="5 6" key="1">
    <citation type="journal article" date="2024" name="Front. Microbiol.">
        <title>Novel thermophilic genera Geochorda gen. nov. and Carboxydochorda gen. nov. from the deep terrestrial subsurface reveal the ecophysiological diversity in the class Limnochordia.</title>
        <authorList>
            <person name="Karnachuk O.V."/>
            <person name="Lukina A.P."/>
            <person name="Avakyan M.R."/>
            <person name="Kadnikov V.V."/>
            <person name="Begmatov S."/>
            <person name="Beletsky A.V."/>
            <person name="Vlasova K.G."/>
            <person name="Novikov A.A."/>
            <person name="Shcherbakova V.A."/>
            <person name="Mardanov A.V."/>
            <person name="Ravin N.V."/>
        </authorList>
    </citation>
    <scope>NUCLEOTIDE SEQUENCE [LARGE SCALE GENOMIC DNA]</scope>
    <source>
        <strain evidence="5 6">L945</strain>
    </source>
</reference>
<keyword evidence="2" id="KW-0067">ATP-binding</keyword>
<evidence type="ECO:0000256" key="1">
    <source>
        <dbReference type="ARBA" id="ARBA00022741"/>
    </source>
</evidence>
<dbReference type="PANTHER" id="PTHR13779:SF7">
    <property type="entry name" value="ATPASE WRNIP1"/>
    <property type="match status" value="1"/>
</dbReference>
<dbReference type="CDD" id="cd00009">
    <property type="entry name" value="AAA"/>
    <property type="match status" value="1"/>
</dbReference>
<dbReference type="SUPFAM" id="SSF48019">
    <property type="entry name" value="post-AAA+ oligomerization domain-like"/>
    <property type="match status" value="1"/>
</dbReference>